<reference evidence="2 3" key="1">
    <citation type="submission" date="2020-01" db="EMBL/GenBank/DDBJ databases">
        <title>Insect and environment-associated Actinomycetes.</title>
        <authorList>
            <person name="Currrie C."/>
            <person name="Chevrette M."/>
            <person name="Carlson C."/>
            <person name="Stubbendieck R."/>
            <person name="Wendt-Pienkowski E."/>
        </authorList>
    </citation>
    <scope>NUCLEOTIDE SEQUENCE [LARGE SCALE GENOMIC DNA]</scope>
    <source>
        <strain evidence="2 3">SID7754</strain>
    </source>
</reference>
<evidence type="ECO:0000313" key="3">
    <source>
        <dbReference type="Proteomes" id="UP000470520"/>
    </source>
</evidence>
<dbReference type="Gene3D" id="3.30.450.180">
    <property type="match status" value="1"/>
</dbReference>
<dbReference type="SUPFAM" id="SSF55785">
    <property type="entry name" value="PYP-like sensor domain (PAS domain)"/>
    <property type="match status" value="1"/>
</dbReference>
<evidence type="ECO:0000313" key="2">
    <source>
        <dbReference type="EMBL" id="NEB93066.1"/>
    </source>
</evidence>
<dbReference type="Pfam" id="PF17765">
    <property type="entry name" value="MLTR_LBD"/>
    <property type="match status" value="1"/>
</dbReference>
<dbReference type="RefSeq" id="WP_164189133.1">
    <property type="nucleotide sequence ID" value="NZ_JAAGMR010000190.1"/>
</dbReference>
<organism evidence="2 3">
    <name type="scientific">Streptomyces bauhiniae</name>
    <dbReference type="NCBI Taxonomy" id="2340725"/>
    <lineage>
        <taxon>Bacteria</taxon>
        <taxon>Bacillati</taxon>
        <taxon>Actinomycetota</taxon>
        <taxon>Actinomycetes</taxon>
        <taxon>Kitasatosporales</taxon>
        <taxon>Streptomycetaceae</taxon>
        <taxon>Streptomyces</taxon>
    </lineage>
</organism>
<dbReference type="InterPro" id="IPR035965">
    <property type="entry name" value="PAS-like_dom_sf"/>
</dbReference>
<feature type="domain" description="MmyB-like transcription regulator ligand binding" evidence="1">
    <location>
        <begin position="33"/>
        <end position="124"/>
    </location>
</feature>
<evidence type="ECO:0000259" key="1">
    <source>
        <dbReference type="Pfam" id="PF17765"/>
    </source>
</evidence>
<dbReference type="PANTHER" id="PTHR35010:SF2">
    <property type="entry name" value="BLL4672 PROTEIN"/>
    <property type="match status" value="1"/>
</dbReference>
<proteinExistence type="predicted"/>
<gene>
    <name evidence="2" type="ORF">G3I21_15420</name>
</gene>
<dbReference type="Proteomes" id="UP000470520">
    <property type="component" value="Unassembled WGS sequence"/>
</dbReference>
<accession>A0A7K3QT57</accession>
<protein>
    <recommendedName>
        <fullName evidence="1">MmyB-like transcription regulator ligand binding domain-containing protein</fullName>
    </recommendedName>
</protein>
<comment type="caution">
    <text evidence="2">The sequence shown here is derived from an EMBL/GenBank/DDBJ whole genome shotgun (WGS) entry which is preliminary data.</text>
</comment>
<dbReference type="EMBL" id="JAAGMR010000190">
    <property type="protein sequence ID" value="NEB93066.1"/>
    <property type="molecule type" value="Genomic_DNA"/>
</dbReference>
<dbReference type="InterPro" id="IPR041413">
    <property type="entry name" value="MLTR_LBD"/>
</dbReference>
<dbReference type="PANTHER" id="PTHR35010">
    <property type="entry name" value="BLL4672 PROTEIN-RELATED"/>
    <property type="match status" value="1"/>
</dbReference>
<sequence>MAHQAGGRRPVSRSVPESCEARDYLDDYAAVVEAAPFPSLVVDHRWNVILANDAFAALFGEVRHHPTAMPGDNFLRFVLFHPDAGRVLGEHEPGWCLPMLAQLKAAMEGYGHDHELQAIRRDVAHDPIMEAAYRQGLPYWIHAVGESAARLDGSVRLLHHPDPRRGTAECRVVDETPPLLRDLGHRRLTMIPRQPSAAGRRAHLMVVPAPQT</sequence>
<name>A0A7K3QT57_9ACTN</name>
<dbReference type="AlphaFoldDB" id="A0A7K3QT57"/>